<protein>
    <recommendedName>
        <fullName evidence="2 7">DNA repair protein RecO</fullName>
    </recommendedName>
    <alternativeName>
        <fullName evidence="6 7">Recombination protein O</fullName>
    </alternativeName>
</protein>
<dbReference type="SUPFAM" id="SSF57863">
    <property type="entry name" value="ArfGap/RecO-like zinc finger"/>
    <property type="match status" value="1"/>
</dbReference>
<dbReference type="Pfam" id="PF02565">
    <property type="entry name" value="RecO_C"/>
    <property type="match status" value="1"/>
</dbReference>
<dbReference type="EMBL" id="AP014648">
    <property type="protein sequence ID" value="BAQ17405.1"/>
    <property type="molecule type" value="Genomic_DNA"/>
</dbReference>
<proteinExistence type="inferred from homology"/>
<dbReference type="NCBIfam" id="TIGR00613">
    <property type="entry name" value="reco"/>
    <property type="match status" value="1"/>
</dbReference>
<evidence type="ECO:0000256" key="5">
    <source>
        <dbReference type="ARBA" id="ARBA00023204"/>
    </source>
</evidence>
<evidence type="ECO:0000256" key="7">
    <source>
        <dbReference type="HAMAP-Rule" id="MF_00201"/>
    </source>
</evidence>
<evidence type="ECO:0000256" key="1">
    <source>
        <dbReference type="ARBA" id="ARBA00007452"/>
    </source>
</evidence>
<dbReference type="InterPro" id="IPR022572">
    <property type="entry name" value="DNA_rep/recomb_RecO_N"/>
</dbReference>
<organism evidence="9 10">
    <name type="scientific">Methyloceanibacter caenitepidi</name>
    <dbReference type="NCBI Taxonomy" id="1384459"/>
    <lineage>
        <taxon>Bacteria</taxon>
        <taxon>Pseudomonadati</taxon>
        <taxon>Pseudomonadota</taxon>
        <taxon>Alphaproteobacteria</taxon>
        <taxon>Hyphomicrobiales</taxon>
        <taxon>Hyphomicrobiaceae</taxon>
        <taxon>Methyloceanibacter</taxon>
    </lineage>
</organism>
<dbReference type="OrthoDB" id="9804792at2"/>
<dbReference type="PANTHER" id="PTHR33991:SF1">
    <property type="entry name" value="DNA REPAIR PROTEIN RECO"/>
    <property type="match status" value="1"/>
</dbReference>
<dbReference type="Gene3D" id="1.20.1440.120">
    <property type="entry name" value="Recombination protein O, C-terminal domain"/>
    <property type="match status" value="1"/>
</dbReference>
<evidence type="ECO:0000256" key="4">
    <source>
        <dbReference type="ARBA" id="ARBA00023172"/>
    </source>
</evidence>
<dbReference type="KEGG" id="mcg:GL4_1955"/>
<gene>
    <name evidence="7" type="primary">recO</name>
    <name evidence="9" type="ORF">GL4_1955</name>
</gene>
<dbReference type="GO" id="GO:0006302">
    <property type="term" value="P:double-strand break repair"/>
    <property type="evidence" value="ECO:0007669"/>
    <property type="project" value="TreeGrafter"/>
</dbReference>
<keyword evidence="4 7" id="KW-0233">DNA recombination</keyword>
<accession>A0A0A8K3E6</accession>
<keyword evidence="3 7" id="KW-0227">DNA damage</keyword>
<dbReference type="AlphaFoldDB" id="A0A0A8K3E6"/>
<comment type="similarity">
    <text evidence="1 7">Belongs to the RecO family.</text>
</comment>
<dbReference type="Gene3D" id="2.40.50.140">
    <property type="entry name" value="Nucleic acid-binding proteins"/>
    <property type="match status" value="1"/>
</dbReference>
<sequence length="243" mass="26706">MDWSDEGIFLSGKPLGEANLIAEVLTLEHGRHLGLVRGGRSRRVRPTLQPGNLVRVTWRARLAEHLGGYNVELMEAHGARALDDPRALAAIGMLGEFVKLLPERDPHPELYATTLHVLRSFAEPDIWPALLVYWEMQLLQEIGFGLDLTSCAATGSTEELVYVSPKSGRAVSREAGAPYADKMLPLPQFLIDSSASLAPTDVVAGFALTGFFLERDALAPHGLKFPDARMRLLDLLRREPHAA</sequence>
<evidence type="ECO:0000259" key="8">
    <source>
        <dbReference type="Pfam" id="PF11967"/>
    </source>
</evidence>
<name>A0A0A8K3E6_9HYPH</name>
<comment type="function">
    <text evidence="7">Involved in DNA repair and RecF pathway recombination.</text>
</comment>
<dbReference type="Pfam" id="PF11967">
    <property type="entry name" value="RecO_N"/>
    <property type="match status" value="1"/>
</dbReference>
<dbReference type="GO" id="GO:0006310">
    <property type="term" value="P:DNA recombination"/>
    <property type="evidence" value="ECO:0007669"/>
    <property type="project" value="UniProtKB-UniRule"/>
</dbReference>
<dbReference type="GO" id="GO:0043590">
    <property type="term" value="C:bacterial nucleoid"/>
    <property type="evidence" value="ECO:0007669"/>
    <property type="project" value="TreeGrafter"/>
</dbReference>
<keyword evidence="10" id="KW-1185">Reference proteome</keyword>
<evidence type="ECO:0000313" key="9">
    <source>
        <dbReference type="EMBL" id="BAQ17405.1"/>
    </source>
</evidence>
<dbReference type="InterPro" id="IPR037278">
    <property type="entry name" value="ARFGAP/RecO"/>
</dbReference>
<dbReference type="STRING" id="1384459.GL4_1955"/>
<evidence type="ECO:0000256" key="2">
    <source>
        <dbReference type="ARBA" id="ARBA00021310"/>
    </source>
</evidence>
<dbReference type="Proteomes" id="UP000031643">
    <property type="component" value="Chromosome"/>
</dbReference>
<reference evidence="9 10" key="1">
    <citation type="submission" date="2014-09" db="EMBL/GenBank/DDBJ databases">
        <title>Genome sequencing of Methyloceanibacter caenitepidi Gela4.</title>
        <authorList>
            <person name="Takeuchi M."/>
            <person name="Susumu S."/>
            <person name="Kamagata Y."/>
            <person name="Oshima K."/>
            <person name="Hattori M."/>
            <person name="Iwasaki W."/>
        </authorList>
    </citation>
    <scope>NUCLEOTIDE SEQUENCE [LARGE SCALE GENOMIC DNA]</scope>
    <source>
        <strain evidence="9 10">Gela4</strain>
    </source>
</reference>
<dbReference type="HOGENOM" id="CLU_086029_0_0_5"/>
<dbReference type="PANTHER" id="PTHR33991">
    <property type="entry name" value="DNA REPAIR PROTEIN RECO"/>
    <property type="match status" value="1"/>
</dbReference>
<dbReference type="HAMAP" id="MF_00201">
    <property type="entry name" value="RecO"/>
    <property type="match status" value="1"/>
</dbReference>
<evidence type="ECO:0000256" key="3">
    <source>
        <dbReference type="ARBA" id="ARBA00022763"/>
    </source>
</evidence>
<dbReference type="RefSeq" id="WP_045366927.1">
    <property type="nucleotide sequence ID" value="NZ_AP014648.1"/>
</dbReference>
<evidence type="ECO:0000313" key="10">
    <source>
        <dbReference type="Proteomes" id="UP000031643"/>
    </source>
</evidence>
<dbReference type="SUPFAM" id="SSF50249">
    <property type="entry name" value="Nucleic acid-binding proteins"/>
    <property type="match status" value="1"/>
</dbReference>
<feature type="domain" description="DNA replication/recombination mediator RecO N-terminal" evidence="8">
    <location>
        <begin position="1"/>
        <end position="72"/>
    </location>
</feature>
<dbReference type="InterPro" id="IPR003717">
    <property type="entry name" value="RecO"/>
</dbReference>
<dbReference type="InterPro" id="IPR012340">
    <property type="entry name" value="NA-bd_OB-fold"/>
</dbReference>
<evidence type="ECO:0000256" key="6">
    <source>
        <dbReference type="ARBA" id="ARBA00033409"/>
    </source>
</evidence>
<keyword evidence="5 7" id="KW-0234">DNA repair</keyword>
<dbReference type="InterPro" id="IPR042242">
    <property type="entry name" value="RecO_C"/>
</dbReference>